<name>H8FY06_MAGML</name>
<gene>
    <name evidence="1" type="ORF">PHAMO_80035</name>
</gene>
<dbReference type="RefSeq" id="WP_002731296.1">
    <property type="nucleotide sequence ID" value="NZ_CAHP01000060.1"/>
</dbReference>
<dbReference type="AlphaFoldDB" id="H8FY06"/>
<reference evidence="1 2" key="1">
    <citation type="journal article" date="2012" name="J. Bacteriol.">
        <title>Draft Genome Sequence of the Purple Photosynthetic Bacterium Phaeospirillum molischianum DSM120, a Particularly Versatile Bacterium.</title>
        <authorList>
            <person name="Duquesne K."/>
            <person name="Prima V."/>
            <person name="Ji B."/>
            <person name="Rouy Z."/>
            <person name="Medigue C."/>
            <person name="Talla E."/>
            <person name="Sturgis J.N."/>
        </authorList>
    </citation>
    <scope>NUCLEOTIDE SEQUENCE [LARGE SCALE GENOMIC DNA]</scope>
    <source>
        <strain evidence="2">DSM120</strain>
    </source>
</reference>
<dbReference type="STRING" id="1150626.PHAMO_80035"/>
<protein>
    <submittedName>
        <fullName evidence="1">Uncharacterized protein</fullName>
    </submittedName>
</protein>
<proteinExistence type="predicted"/>
<dbReference type="EMBL" id="CAHP01000060">
    <property type="protein sequence ID" value="CCG43244.1"/>
    <property type="molecule type" value="Genomic_DNA"/>
</dbReference>
<dbReference type="Proteomes" id="UP000004169">
    <property type="component" value="Unassembled WGS sequence"/>
</dbReference>
<keyword evidence="2" id="KW-1185">Reference proteome</keyword>
<accession>H8FY06</accession>
<sequence>MEYGDLIIVTRGKLKGMIGIYDDDDWSRGPEVIFYIGPLLTLCYSVRAKSCRKATYEDITQRHHWLWLNKISRMVRSASDFDPDEVFRATLEWTMLESWLGDRRHQALREMTDLPA</sequence>
<evidence type="ECO:0000313" key="2">
    <source>
        <dbReference type="Proteomes" id="UP000004169"/>
    </source>
</evidence>
<evidence type="ECO:0000313" key="1">
    <source>
        <dbReference type="EMBL" id="CCG43244.1"/>
    </source>
</evidence>
<organism evidence="1 2">
    <name type="scientific">Magnetospirillum molischianum DSM 120</name>
    <dbReference type="NCBI Taxonomy" id="1150626"/>
    <lineage>
        <taxon>Bacteria</taxon>
        <taxon>Pseudomonadati</taxon>
        <taxon>Pseudomonadota</taxon>
        <taxon>Alphaproteobacteria</taxon>
        <taxon>Rhodospirillales</taxon>
        <taxon>Rhodospirillaceae</taxon>
        <taxon>Magnetospirillum</taxon>
    </lineage>
</organism>
<comment type="caution">
    <text evidence="1">The sequence shown here is derived from an EMBL/GenBank/DDBJ whole genome shotgun (WGS) entry which is preliminary data.</text>
</comment>